<dbReference type="RefSeq" id="WP_047816221.1">
    <property type="nucleotide sequence ID" value="NZ_LECT01000043.1"/>
</dbReference>
<proteinExistence type="predicted"/>
<keyword evidence="3" id="KW-1185">Reference proteome</keyword>
<evidence type="ECO:0000313" key="2">
    <source>
        <dbReference type="EMBL" id="KLU02839.1"/>
    </source>
</evidence>
<evidence type="ECO:0000313" key="3">
    <source>
        <dbReference type="Proteomes" id="UP000036367"/>
    </source>
</evidence>
<organism evidence="2 3">
    <name type="scientific">Rhodopirellula islandica</name>
    <dbReference type="NCBI Taxonomy" id="595434"/>
    <lineage>
        <taxon>Bacteria</taxon>
        <taxon>Pseudomonadati</taxon>
        <taxon>Planctomycetota</taxon>
        <taxon>Planctomycetia</taxon>
        <taxon>Pirellulales</taxon>
        <taxon>Pirellulaceae</taxon>
        <taxon>Rhodopirellula</taxon>
    </lineage>
</organism>
<sequence>MTHRIRLRRPWTREIFRDGQSLHRAERVHVPDASANDEVSMAEVSRAESGKGDQSSAEYHAIYRRHFNCPTGLEESDQLSIEIIPALKDHFVVRLNEVVIGSGGPAGAGQQESNLLPVPQPRKGQNQIEIELRAQTQSDLPRCVAEVALRIDAAS</sequence>
<accession>A0A0J1EB74</accession>
<reference evidence="2" key="1">
    <citation type="submission" date="2015-05" db="EMBL/GenBank/DDBJ databases">
        <title>Permanent draft genome of Rhodopirellula islandicus K833.</title>
        <authorList>
            <person name="Kizina J."/>
            <person name="Richter M."/>
            <person name="Glockner F.O."/>
            <person name="Harder J."/>
        </authorList>
    </citation>
    <scope>NUCLEOTIDE SEQUENCE [LARGE SCALE GENOMIC DNA]</scope>
    <source>
        <strain evidence="2">K833</strain>
    </source>
</reference>
<dbReference type="AlphaFoldDB" id="A0A0J1EB74"/>
<dbReference type="OrthoDB" id="285989at2"/>
<name>A0A0J1EB74_RHOIS</name>
<feature type="region of interest" description="Disordered" evidence="1">
    <location>
        <begin position="28"/>
        <end position="54"/>
    </location>
</feature>
<dbReference type="Proteomes" id="UP000036367">
    <property type="component" value="Unassembled WGS sequence"/>
</dbReference>
<dbReference type="PATRIC" id="fig|595434.4.peg.4873"/>
<comment type="caution">
    <text evidence="2">The sequence shown here is derived from an EMBL/GenBank/DDBJ whole genome shotgun (WGS) entry which is preliminary data.</text>
</comment>
<protein>
    <submittedName>
        <fullName evidence="2">Uncharacterized protein</fullName>
    </submittedName>
</protein>
<dbReference type="EMBL" id="LECT01000043">
    <property type="protein sequence ID" value="KLU02839.1"/>
    <property type="molecule type" value="Genomic_DNA"/>
</dbReference>
<gene>
    <name evidence="2" type="ORF">RISK_005135</name>
</gene>
<evidence type="ECO:0000256" key="1">
    <source>
        <dbReference type="SAM" id="MobiDB-lite"/>
    </source>
</evidence>